<proteinExistence type="predicted"/>
<accession>A0A0C9WWZ0</accession>
<dbReference type="AlphaFoldDB" id="A0A0C9WWZ0"/>
<organism evidence="1 2">
    <name type="scientific">Laccaria amethystina LaAM-08-1</name>
    <dbReference type="NCBI Taxonomy" id="1095629"/>
    <lineage>
        <taxon>Eukaryota</taxon>
        <taxon>Fungi</taxon>
        <taxon>Dikarya</taxon>
        <taxon>Basidiomycota</taxon>
        <taxon>Agaricomycotina</taxon>
        <taxon>Agaricomycetes</taxon>
        <taxon>Agaricomycetidae</taxon>
        <taxon>Agaricales</taxon>
        <taxon>Agaricineae</taxon>
        <taxon>Hydnangiaceae</taxon>
        <taxon>Laccaria</taxon>
    </lineage>
</organism>
<keyword evidence="2" id="KW-1185">Reference proteome</keyword>
<dbReference type="OrthoDB" id="65716at2759"/>
<gene>
    <name evidence="1" type="ORF">K443DRAFT_258079</name>
</gene>
<reference evidence="2" key="2">
    <citation type="submission" date="2015-01" db="EMBL/GenBank/DDBJ databases">
        <title>Evolutionary Origins and Diversification of the Mycorrhizal Mutualists.</title>
        <authorList>
            <consortium name="DOE Joint Genome Institute"/>
            <consortium name="Mycorrhizal Genomics Consortium"/>
            <person name="Kohler A."/>
            <person name="Kuo A."/>
            <person name="Nagy L.G."/>
            <person name="Floudas D."/>
            <person name="Copeland A."/>
            <person name="Barry K.W."/>
            <person name="Cichocki N."/>
            <person name="Veneault-Fourrey C."/>
            <person name="LaButti K."/>
            <person name="Lindquist E.A."/>
            <person name="Lipzen A."/>
            <person name="Lundell T."/>
            <person name="Morin E."/>
            <person name="Murat C."/>
            <person name="Riley R."/>
            <person name="Ohm R."/>
            <person name="Sun H."/>
            <person name="Tunlid A."/>
            <person name="Henrissat B."/>
            <person name="Grigoriev I.V."/>
            <person name="Hibbett D.S."/>
            <person name="Martin F."/>
        </authorList>
    </citation>
    <scope>NUCLEOTIDE SEQUENCE [LARGE SCALE GENOMIC DNA]</scope>
    <source>
        <strain evidence="2">LaAM-08-1</strain>
    </source>
</reference>
<protein>
    <submittedName>
        <fullName evidence="1">Uncharacterized protein</fullName>
    </submittedName>
</protein>
<evidence type="ECO:0000313" key="2">
    <source>
        <dbReference type="Proteomes" id="UP000054477"/>
    </source>
</evidence>
<dbReference type="EMBL" id="KN838700">
    <property type="protein sequence ID" value="KIJ97165.1"/>
    <property type="molecule type" value="Genomic_DNA"/>
</dbReference>
<evidence type="ECO:0000313" key="1">
    <source>
        <dbReference type="EMBL" id="KIJ97165.1"/>
    </source>
</evidence>
<reference evidence="1 2" key="1">
    <citation type="submission" date="2014-04" db="EMBL/GenBank/DDBJ databases">
        <authorList>
            <consortium name="DOE Joint Genome Institute"/>
            <person name="Kuo A."/>
            <person name="Kohler A."/>
            <person name="Nagy L.G."/>
            <person name="Floudas D."/>
            <person name="Copeland A."/>
            <person name="Barry K.W."/>
            <person name="Cichocki N."/>
            <person name="Veneault-Fourrey C."/>
            <person name="LaButti K."/>
            <person name="Lindquist E.A."/>
            <person name="Lipzen A."/>
            <person name="Lundell T."/>
            <person name="Morin E."/>
            <person name="Murat C."/>
            <person name="Sun H."/>
            <person name="Tunlid A."/>
            <person name="Henrissat B."/>
            <person name="Grigoriev I.V."/>
            <person name="Hibbett D.S."/>
            <person name="Martin F."/>
            <person name="Nordberg H.P."/>
            <person name="Cantor M.N."/>
            <person name="Hua S.X."/>
        </authorList>
    </citation>
    <scope>NUCLEOTIDE SEQUENCE [LARGE SCALE GENOMIC DNA]</scope>
    <source>
        <strain evidence="1 2">LaAM-08-1</strain>
    </source>
</reference>
<sequence length="129" mass="14380">MSTRKKKSITSLQQIYDSIMELLLKVKPVLDNRKDQNWRVAVEDLNQVASLAESFSDQRPRSSKSWSHLADSLDQEGVNLWNTSGLIGKCEGDDARAHLAALRLAAFRLVEAGLETKPGIESPLFLSID</sequence>
<dbReference type="HOGENOM" id="CLU_2005306_0_0_1"/>
<name>A0A0C9WWZ0_9AGAR</name>
<dbReference type="Proteomes" id="UP000054477">
    <property type="component" value="Unassembled WGS sequence"/>
</dbReference>